<dbReference type="InterPro" id="IPR002725">
    <property type="entry name" value="YgjP-like_metallopeptidase"/>
</dbReference>
<reference evidence="2 3" key="1">
    <citation type="submission" date="2017-11" db="EMBL/GenBank/DDBJ databases">
        <title>Draft genome sequence of environmental isolate Aeromonas cavernicola sp. nov. MDC 2508.</title>
        <authorList>
            <person name="Colston S.M."/>
            <person name="Navarro A."/>
            <person name="Martinez-Murcia A.J."/>
            <person name="Graf J."/>
        </authorList>
    </citation>
    <scope>NUCLEOTIDE SEQUENCE [LARGE SCALE GENOMIC DNA]</scope>
    <source>
        <strain evidence="2 3">MDC 2508</strain>
    </source>
</reference>
<evidence type="ECO:0000313" key="3">
    <source>
        <dbReference type="Proteomes" id="UP000235861"/>
    </source>
</evidence>
<dbReference type="Pfam" id="PF01863">
    <property type="entry name" value="YgjP-like"/>
    <property type="match status" value="1"/>
</dbReference>
<dbReference type="InterPro" id="IPR053136">
    <property type="entry name" value="UTP_pyrophosphatase-like"/>
</dbReference>
<dbReference type="OrthoDB" id="9000630at2"/>
<evidence type="ECO:0000259" key="1">
    <source>
        <dbReference type="Pfam" id="PF01863"/>
    </source>
</evidence>
<dbReference type="RefSeq" id="WP_100294534.1">
    <property type="nucleotide sequence ID" value="NZ_PGGC01000115.1"/>
</dbReference>
<protein>
    <submittedName>
        <fullName evidence="2">Metal-dependent hydrolase</fullName>
    </submittedName>
</protein>
<gene>
    <name evidence="2" type="ORF">CUC53_12905</name>
</gene>
<organism evidence="2 3">
    <name type="scientific">Aeromonas cavernicola</name>
    <dbReference type="NCBI Taxonomy" id="1006623"/>
    <lineage>
        <taxon>Bacteria</taxon>
        <taxon>Pseudomonadati</taxon>
        <taxon>Pseudomonadota</taxon>
        <taxon>Gammaproteobacteria</taxon>
        <taxon>Aeromonadales</taxon>
        <taxon>Aeromonadaceae</taxon>
        <taxon>Aeromonas</taxon>
    </lineage>
</organism>
<proteinExistence type="predicted"/>
<comment type="caution">
    <text evidence="2">The sequence shown here is derived from an EMBL/GenBank/DDBJ whole genome shotgun (WGS) entry which is preliminary data.</text>
</comment>
<dbReference type="GO" id="GO:0016787">
    <property type="term" value="F:hydrolase activity"/>
    <property type="evidence" value="ECO:0007669"/>
    <property type="project" value="UniProtKB-KW"/>
</dbReference>
<evidence type="ECO:0000313" key="2">
    <source>
        <dbReference type="EMBL" id="PJG58391.1"/>
    </source>
</evidence>
<keyword evidence="3" id="KW-1185">Reference proteome</keyword>
<keyword evidence="2" id="KW-0378">Hydrolase</keyword>
<dbReference type="EMBL" id="PGGC01000115">
    <property type="protein sequence ID" value="PJG58391.1"/>
    <property type="molecule type" value="Genomic_DNA"/>
</dbReference>
<accession>A0A2H9U302</accession>
<dbReference type="CDD" id="cd07344">
    <property type="entry name" value="M48_yhfN_like"/>
    <property type="match status" value="1"/>
</dbReference>
<feature type="domain" description="YgjP-like metallopeptidase" evidence="1">
    <location>
        <begin position="92"/>
        <end position="153"/>
    </location>
</feature>
<dbReference type="PANTHER" id="PTHR30399">
    <property type="entry name" value="UNCHARACTERIZED PROTEIN YGJP"/>
    <property type="match status" value="1"/>
</dbReference>
<dbReference type="AlphaFoldDB" id="A0A2H9U302"/>
<sequence length="171" mass="19347">MAELTYLGGYPDPLKAQVQQLIATGKLGEMLAKRYPESHQIQSDKALLAYTMGLKNRYLKSSAPLAKVVFDGKINVIKDALGLHTYVSRVQGSKLKAKNEIRIAALFKEAPAPFLAMIVVHELAHLKEKDHNKSFYQLCQHMEPDYHQLEFDLRLWLTWRDINNTNGSPAA</sequence>
<dbReference type="Proteomes" id="UP000235861">
    <property type="component" value="Unassembled WGS sequence"/>
</dbReference>
<name>A0A2H9U302_9GAMM</name>
<dbReference type="Gene3D" id="3.30.2010.10">
    <property type="entry name" value="Metalloproteases ('zincins'), catalytic domain"/>
    <property type="match status" value="1"/>
</dbReference>
<dbReference type="PANTHER" id="PTHR30399:SF1">
    <property type="entry name" value="UTP PYROPHOSPHATASE"/>
    <property type="match status" value="1"/>
</dbReference>